<dbReference type="Pfam" id="PF11563">
    <property type="entry name" value="Protoglobin"/>
    <property type="match status" value="1"/>
</dbReference>
<dbReference type="Pfam" id="PF06146">
    <property type="entry name" value="PsiE"/>
    <property type="match status" value="1"/>
</dbReference>
<evidence type="ECO:0000256" key="1">
    <source>
        <dbReference type="ARBA" id="ARBA00004651"/>
    </source>
</evidence>
<dbReference type="Proteomes" id="UP000002420">
    <property type="component" value="Chromosome"/>
</dbReference>
<dbReference type="HOGENOM" id="CLU_080697_0_0_7"/>
<dbReference type="InterPro" id="IPR020948">
    <property type="entry name" value="P_starv_induced_PsiE-like"/>
</dbReference>
<dbReference type="InterPro" id="IPR012292">
    <property type="entry name" value="Globin/Proto"/>
</dbReference>
<comment type="subcellular location">
    <subcellularLocation>
        <location evidence="1">Cell membrane</location>
        <topology evidence="1">Multi-pass membrane protein</topology>
    </subcellularLocation>
</comment>
<keyword evidence="5 6" id="KW-0472">Membrane</keyword>
<evidence type="ECO:0000259" key="7">
    <source>
        <dbReference type="Pfam" id="PF11563"/>
    </source>
</evidence>
<proteinExistence type="predicted"/>
<keyword evidence="4 6" id="KW-1133">Transmembrane helix</keyword>
<dbReference type="SUPFAM" id="SSF46458">
    <property type="entry name" value="Globin-like"/>
    <property type="match status" value="1"/>
</dbReference>
<sequence>MESMAKLREEYRFTAEDAGNLLDLMPVAEEYLNGLSDHFMQYLTDIPEAQKIIAGNSSRDRLEAFHRHWFRTLFQGTYDDEYLRSLKRIGQAHVRVGLPVHYVNAAMNHVRHAIQHMIHDTFEDRDQRRLYRESVDKILDMNLAVMTSSYRDEEMRKVFVSRSLESGLIHLSERFTYGLNLVLVLALAGVSIGVVGLFVSDIMKIFQGDVEKGILSALGAMLILWMMIELLDNEIKNLKGGSFNILVFVGVIIVAMVREILISTLRHDDLKTQAFLTVTLLVLGIVYFLVSKAQKCPFKEKE</sequence>
<evidence type="ECO:0000313" key="8">
    <source>
        <dbReference type="EMBL" id="ACD96768.1"/>
    </source>
</evidence>
<dbReference type="eggNOG" id="COG3431">
    <property type="taxonomic scope" value="Bacteria"/>
</dbReference>
<dbReference type="KEGG" id="glo:Glov_3062"/>
<feature type="domain" description="Globin-sensor" evidence="7">
    <location>
        <begin position="2"/>
        <end position="155"/>
    </location>
</feature>
<reference evidence="8 9" key="1">
    <citation type="submission" date="2008-05" db="EMBL/GenBank/DDBJ databases">
        <title>Complete sequence of chromosome of Geobacter lovleyi SZ.</title>
        <authorList>
            <consortium name="US DOE Joint Genome Institute"/>
            <person name="Lucas S."/>
            <person name="Copeland A."/>
            <person name="Lapidus A."/>
            <person name="Glavina del Rio T."/>
            <person name="Dalin E."/>
            <person name="Tice H."/>
            <person name="Bruce D."/>
            <person name="Goodwin L."/>
            <person name="Pitluck S."/>
            <person name="Chertkov O."/>
            <person name="Meincke L."/>
            <person name="Brettin T."/>
            <person name="Detter J.C."/>
            <person name="Han C."/>
            <person name="Tapia R."/>
            <person name="Kuske C.R."/>
            <person name="Schmutz J."/>
            <person name="Larimer F."/>
            <person name="Land M."/>
            <person name="Hauser L."/>
            <person name="Kyrpides N."/>
            <person name="Mikhailova N."/>
            <person name="Sung Y."/>
            <person name="Fletcher K.E."/>
            <person name="Ritalahti K.M."/>
            <person name="Loeffler F.E."/>
            <person name="Richardson P."/>
        </authorList>
    </citation>
    <scope>NUCLEOTIDE SEQUENCE [LARGE SCALE GENOMIC DNA]</scope>
    <source>
        <strain evidence="9">ATCC BAA-1151 / DSM 17278 / SZ</strain>
    </source>
</reference>
<evidence type="ECO:0000256" key="2">
    <source>
        <dbReference type="ARBA" id="ARBA00022475"/>
    </source>
</evidence>
<dbReference type="InterPro" id="IPR044398">
    <property type="entry name" value="Globin-sensor_dom"/>
</dbReference>
<dbReference type="GO" id="GO:0019825">
    <property type="term" value="F:oxygen binding"/>
    <property type="evidence" value="ECO:0007669"/>
    <property type="project" value="InterPro"/>
</dbReference>
<name>B3E955_TRIL1</name>
<dbReference type="OrthoDB" id="9774793at2"/>
<feature type="transmembrane region" description="Helical" evidence="6">
    <location>
        <begin position="177"/>
        <end position="199"/>
    </location>
</feature>
<dbReference type="GO" id="GO:0020037">
    <property type="term" value="F:heme binding"/>
    <property type="evidence" value="ECO:0007669"/>
    <property type="project" value="InterPro"/>
</dbReference>
<evidence type="ECO:0000256" key="5">
    <source>
        <dbReference type="ARBA" id="ARBA00023136"/>
    </source>
</evidence>
<dbReference type="InterPro" id="IPR009050">
    <property type="entry name" value="Globin-like_sf"/>
</dbReference>
<gene>
    <name evidence="8" type="ordered locus">Glov_3062</name>
</gene>
<keyword evidence="9" id="KW-1185">Reference proteome</keyword>
<evidence type="ECO:0000256" key="4">
    <source>
        <dbReference type="ARBA" id="ARBA00022989"/>
    </source>
</evidence>
<dbReference type="Gene3D" id="1.10.490.10">
    <property type="entry name" value="Globins"/>
    <property type="match status" value="1"/>
</dbReference>
<evidence type="ECO:0000256" key="3">
    <source>
        <dbReference type="ARBA" id="ARBA00022692"/>
    </source>
</evidence>
<feature type="transmembrane region" description="Helical" evidence="6">
    <location>
        <begin position="273"/>
        <end position="290"/>
    </location>
</feature>
<dbReference type="EMBL" id="CP001089">
    <property type="protein sequence ID" value="ACD96768.1"/>
    <property type="molecule type" value="Genomic_DNA"/>
</dbReference>
<feature type="transmembrane region" description="Helical" evidence="6">
    <location>
        <begin position="214"/>
        <end position="231"/>
    </location>
</feature>
<accession>B3E955</accession>
<dbReference type="STRING" id="398767.Glov_3062"/>
<evidence type="ECO:0000313" key="9">
    <source>
        <dbReference type="Proteomes" id="UP000002420"/>
    </source>
</evidence>
<dbReference type="GO" id="GO:0005886">
    <property type="term" value="C:plasma membrane"/>
    <property type="evidence" value="ECO:0007669"/>
    <property type="project" value="UniProtKB-SubCell"/>
</dbReference>
<dbReference type="AlphaFoldDB" id="B3E955"/>
<dbReference type="RefSeq" id="WP_012471093.1">
    <property type="nucleotide sequence ID" value="NC_010814.1"/>
</dbReference>
<keyword evidence="3 6" id="KW-0812">Transmembrane</keyword>
<protein>
    <recommendedName>
        <fullName evidence="7">Globin-sensor domain-containing protein</fullName>
    </recommendedName>
</protein>
<evidence type="ECO:0000256" key="6">
    <source>
        <dbReference type="SAM" id="Phobius"/>
    </source>
</evidence>
<organism evidence="8 9">
    <name type="scientific">Trichlorobacter lovleyi (strain ATCC BAA-1151 / DSM 17278 / SZ)</name>
    <name type="common">Geobacter lovleyi</name>
    <dbReference type="NCBI Taxonomy" id="398767"/>
    <lineage>
        <taxon>Bacteria</taxon>
        <taxon>Pseudomonadati</taxon>
        <taxon>Thermodesulfobacteriota</taxon>
        <taxon>Desulfuromonadia</taxon>
        <taxon>Geobacterales</taxon>
        <taxon>Geobacteraceae</taxon>
        <taxon>Trichlorobacter</taxon>
    </lineage>
</organism>
<feature type="transmembrane region" description="Helical" evidence="6">
    <location>
        <begin position="243"/>
        <end position="261"/>
    </location>
</feature>
<keyword evidence="2" id="KW-1003">Cell membrane</keyword>